<feature type="non-terminal residue" evidence="1">
    <location>
        <position position="58"/>
    </location>
</feature>
<accession>X0S1K6</accession>
<dbReference type="EMBL" id="BARS01003850">
    <property type="protein sequence ID" value="GAF69136.1"/>
    <property type="molecule type" value="Genomic_DNA"/>
</dbReference>
<organism evidence="1">
    <name type="scientific">marine sediment metagenome</name>
    <dbReference type="NCBI Taxonomy" id="412755"/>
    <lineage>
        <taxon>unclassified sequences</taxon>
        <taxon>metagenomes</taxon>
        <taxon>ecological metagenomes</taxon>
    </lineage>
</organism>
<gene>
    <name evidence="1" type="ORF">S01H1_07464</name>
</gene>
<proteinExistence type="predicted"/>
<sequence>MTKKTSVKANRKKKQAPVFNLEMAQNAVFNSLLRRRDLINTLLSPGRDIDTECGYPTR</sequence>
<comment type="caution">
    <text evidence="1">The sequence shown here is derived from an EMBL/GenBank/DDBJ whole genome shotgun (WGS) entry which is preliminary data.</text>
</comment>
<reference evidence="1" key="1">
    <citation type="journal article" date="2014" name="Front. Microbiol.">
        <title>High frequency of phylogenetically diverse reductive dehalogenase-homologous genes in deep subseafloor sedimentary metagenomes.</title>
        <authorList>
            <person name="Kawai M."/>
            <person name="Futagami T."/>
            <person name="Toyoda A."/>
            <person name="Takaki Y."/>
            <person name="Nishi S."/>
            <person name="Hori S."/>
            <person name="Arai W."/>
            <person name="Tsubouchi T."/>
            <person name="Morono Y."/>
            <person name="Uchiyama I."/>
            <person name="Ito T."/>
            <person name="Fujiyama A."/>
            <person name="Inagaki F."/>
            <person name="Takami H."/>
        </authorList>
    </citation>
    <scope>NUCLEOTIDE SEQUENCE</scope>
    <source>
        <strain evidence="1">Expedition CK06-06</strain>
    </source>
</reference>
<dbReference type="AlphaFoldDB" id="X0S1K6"/>
<evidence type="ECO:0000313" key="1">
    <source>
        <dbReference type="EMBL" id="GAF69136.1"/>
    </source>
</evidence>
<name>X0S1K6_9ZZZZ</name>
<protein>
    <submittedName>
        <fullName evidence="1">Uncharacterized protein</fullName>
    </submittedName>
</protein>